<dbReference type="PANTHER" id="PTHR22930">
    <property type="match status" value="1"/>
</dbReference>
<keyword evidence="7" id="KW-0539">Nucleus</keyword>
<feature type="compositionally biased region" description="Acidic residues" evidence="8">
    <location>
        <begin position="379"/>
        <end position="394"/>
    </location>
</feature>
<gene>
    <name evidence="11" type="ORF">GN244_ATG14123</name>
</gene>
<evidence type="ECO:0000256" key="4">
    <source>
        <dbReference type="ARBA" id="ARBA00022722"/>
    </source>
</evidence>
<dbReference type="GO" id="GO:0004519">
    <property type="term" value="F:endonuclease activity"/>
    <property type="evidence" value="ECO:0007669"/>
    <property type="project" value="UniProtKB-KW"/>
</dbReference>
<dbReference type="InterPro" id="IPR027806">
    <property type="entry name" value="HARBI1_dom"/>
</dbReference>
<protein>
    <submittedName>
        <fullName evidence="11">DDE superfamily endonuclease</fullName>
    </submittedName>
</protein>
<keyword evidence="4" id="KW-0540">Nuclease</keyword>
<keyword evidence="12" id="KW-1185">Reference proteome</keyword>
<name>A0A833SYH1_PHYIN</name>
<evidence type="ECO:0000313" key="12">
    <source>
        <dbReference type="Proteomes" id="UP000602510"/>
    </source>
</evidence>
<feature type="domain" description="DDE Tnp4" evidence="10">
    <location>
        <begin position="162"/>
        <end position="321"/>
    </location>
</feature>
<dbReference type="PANTHER" id="PTHR22930:SF251">
    <property type="entry name" value="DDE TNP4 DOMAIN-CONTAINING PROTEIN"/>
    <property type="match status" value="1"/>
</dbReference>
<feature type="compositionally biased region" description="Low complexity" evidence="8">
    <location>
        <begin position="406"/>
        <end position="416"/>
    </location>
</feature>
<dbReference type="InterPro" id="IPR045249">
    <property type="entry name" value="HARBI1-like"/>
</dbReference>
<evidence type="ECO:0000256" key="6">
    <source>
        <dbReference type="ARBA" id="ARBA00022801"/>
    </source>
</evidence>
<evidence type="ECO:0000256" key="9">
    <source>
        <dbReference type="SAM" id="SignalP"/>
    </source>
</evidence>
<dbReference type="GO" id="GO:0046872">
    <property type="term" value="F:metal ion binding"/>
    <property type="evidence" value="ECO:0007669"/>
    <property type="project" value="UniProtKB-KW"/>
</dbReference>
<dbReference type="Pfam" id="PF13359">
    <property type="entry name" value="DDE_Tnp_4"/>
    <property type="match status" value="1"/>
</dbReference>
<evidence type="ECO:0000259" key="10">
    <source>
        <dbReference type="Pfam" id="PF13359"/>
    </source>
</evidence>
<comment type="similarity">
    <text evidence="3">Belongs to the HARBI1 family.</text>
</comment>
<dbReference type="GO" id="GO:0005634">
    <property type="term" value="C:nucleus"/>
    <property type="evidence" value="ECO:0007669"/>
    <property type="project" value="UniProtKB-SubCell"/>
</dbReference>
<evidence type="ECO:0000313" key="11">
    <source>
        <dbReference type="EMBL" id="KAF4033914.1"/>
    </source>
</evidence>
<dbReference type="Proteomes" id="UP000602510">
    <property type="component" value="Unassembled WGS sequence"/>
</dbReference>
<proteinExistence type="inferred from homology"/>
<feature type="region of interest" description="Disordered" evidence="8">
    <location>
        <begin position="379"/>
        <end position="416"/>
    </location>
</feature>
<comment type="cofactor">
    <cofactor evidence="1">
        <name>a divalent metal cation</name>
        <dbReference type="ChEBI" id="CHEBI:60240"/>
    </cofactor>
</comment>
<evidence type="ECO:0000256" key="3">
    <source>
        <dbReference type="ARBA" id="ARBA00006958"/>
    </source>
</evidence>
<feature type="signal peptide" evidence="9">
    <location>
        <begin position="1"/>
        <end position="15"/>
    </location>
</feature>
<evidence type="ECO:0000256" key="1">
    <source>
        <dbReference type="ARBA" id="ARBA00001968"/>
    </source>
</evidence>
<evidence type="ECO:0000256" key="7">
    <source>
        <dbReference type="ARBA" id="ARBA00023242"/>
    </source>
</evidence>
<dbReference type="EMBL" id="WSZM01000399">
    <property type="protein sequence ID" value="KAF4033914.1"/>
    <property type="molecule type" value="Genomic_DNA"/>
</dbReference>
<evidence type="ECO:0000256" key="5">
    <source>
        <dbReference type="ARBA" id="ARBA00022723"/>
    </source>
</evidence>
<keyword evidence="9" id="KW-0732">Signal</keyword>
<dbReference type="AlphaFoldDB" id="A0A833SYH1"/>
<reference evidence="11" key="1">
    <citation type="submission" date="2020-04" db="EMBL/GenBank/DDBJ databases">
        <title>Hybrid Assembly of Korean Phytophthora infestans isolates.</title>
        <authorList>
            <person name="Prokchorchik M."/>
            <person name="Lee Y."/>
            <person name="Seo J."/>
            <person name="Cho J.-H."/>
            <person name="Park Y.-E."/>
            <person name="Jang D.-C."/>
            <person name="Im J.-S."/>
            <person name="Choi J.-G."/>
            <person name="Park H.-J."/>
            <person name="Lee G.-B."/>
            <person name="Lee Y.-G."/>
            <person name="Hong S.-Y."/>
            <person name="Cho K."/>
            <person name="Sohn K.H."/>
        </authorList>
    </citation>
    <scope>NUCLEOTIDE SEQUENCE</scope>
    <source>
        <strain evidence="11">KR_1_A1</strain>
    </source>
</reference>
<dbReference type="GO" id="GO:0016787">
    <property type="term" value="F:hydrolase activity"/>
    <property type="evidence" value="ECO:0007669"/>
    <property type="project" value="UniProtKB-KW"/>
</dbReference>
<comment type="subcellular location">
    <subcellularLocation>
        <location evidence="2">Nucleus</location>
    </subcellularLocation>
</comment>
<feature type="chain" id="PRO_5032665575" evidence="9">
    <location>
        <begin position="16"/>
        <end position="416"/>
    </location>
</feature>
<sequence>MLDEIFLLLVAVVCARLVQNHRLSRWAAHENMVRVLGLMTADGQRFFDAIHSSRNSFLFRDHFRMDVAAFDALFELCQPVIVDTVRNQREVLAVALHWIGTASTCRMQEVLFDLTFSTIHKYRIRGIRAILRAINSSMEIPKQVPSFFLLKHPYYHQALGAIDGTHFQVVVRTEDTARFRNHKGFVTTNVLLFCSWSMKICFAYAGAEGSAHDVTVLRWSSLLDQLPEHFYVLGDAGYGLSKQVLTPFRGVRYHLKEWATSDAGRPRNPKELFNLRHAKARNVIERTIGVLKRRFKVLRTCMDYEMKTIKSVIYACVLTHNFIREYDASDLGSDLASSRQDTRRHRAVNETFDPIPYDFDTSDNWRSWMAGTMWEEYQEFSGNEDDSDIPEDEIPSGTSDSDKESSSGSESGSVSE</sequence>
<keyword evidence="6" id="KW-0378">Hydrolase</keyword>
<organism evidence="11 12">
    <name type="scientific">Phytophthora infestans</name>
    <name type="common">Potato late blight agent</name>
    <name type="synonym">Botrytis infestans</name>
    <dbReference type="NCBI Taxonomy" id="4787"/>
    <lineage>
        <taxon>Eukaryota</taxon>
        <taxon>Sar</taxon>
        <taxon>Stramenopiles</taxon>
        <taxon>Oomycota</taxon>
        <taxon>Peronosporomycetes</taxon>
        <taxon>Peronosporales</taxon>
        <taxon>Peronosporaceae</taxon>
        <taxon>Phytophthora</taxon>
    </lineage>
</organism>
<evidence type="ECO:0000256" key="8">
    <source>
        <dbReference type="SAM" id="MobiDB-lite"/>
    </source>
</evidence>
<comment type="caution">
    <text evidence="11">The sequence shown here is derived from an EMBL/GenBank/DDBJ whole genome shotgun (WGS) entry which is preliminary data.</text>
</comment>
<evidence type="ECO:0000256" key="2">
    <source>
        <dbReference type="ARBA" id="ARBA00004123"/>
    </source>
</evidence>
<keyword evidence="5" id="KW-0479">Metal-binding</keyword>
<keyword evidence="11" id="KW-0255">Endonuclease</keyword>
<accession>A0A833SYH1</accession>